<protein>
    <submittedName>
        <fullName evidence="1">Tail protein</fullName>
    </submittedName>
</protein>
<reference evidence="1" key="1">
    <citation type="journal article" date="2021" name="Proc. Natl. Acad. Sci. U.S.A.">
        <title>A Catalog of Tens of Thousands of Viruses from Human Metagenomes Reveals Hidden Associations with Chronic Diseases.</title>
        <authorList>
            <person name="Tisza M.J."/>
            <person name="Buck C.B."/>
        </authorList>
    </citation>
    <scope>NUCLEOTIDE SEQUENCE</scope>
    <source>
        <strain evidence="1">Ct4uh47</strain>
    </source>
</reference>
<sequence length="667" mass="72502">MYPTTAAYKQAIVQPTRTWHLDIRITLQDGVVLNLTEADIVLGSFKYQEASTCTSNLQIGSTYANSLDFAILNRTRKYSAYDFSDAVVICRVGLETASVTPAIAGQAIVGKSIVGNTIATGEPVIEWVLLGAFNVTSCGKKTATIPLKTLDNMYRANRGAATVGIAFPINLYAMVTSLATFCGFSVTAALKTELQTLNLTVNEFELEDYTCRDLLGYVGVLLGKNIRFNRNGELESFWYAESGVTVQPATRMLGASYEDYVVSITGVSLVDNNGNEYVVGTDDYRMNFDTNPFVQTPELAETLASTLLQQLSALTYRPYKIKYIGDPSWQAGDVITHILSDTLTVVSPIMVHSFTFRGNSSLEAKGKTPEQTKQLSAAAKRVSEISTSIKKDLNLGLSGMQQTILNQTNLITNALGFYPHVEYDTTGQVKGYYMMSTPEDSETTTVWAFTLNGIGVSHTGLAGPYTSSWTVDDSIVADIITANMVRTGILQSRDGGETFYLDLDNGILRMKASDIRIGATNVSTALQDIQADSDTKYADLSARQDSTSKDMEVLRSKLDLAVTSEEVTIAIDQALSDGVTQVDTQTGFKFNSEGLTIDKTGASTSTNVNENGMVVSRKTSETAEAVLTANDQGVDAINLTARQYLIMGSRSRFEDYGTDRTACFWIG</sequence>
<evidence type="ECO:0000313" key="1">
    <source>
        <dbReference type="EMBL" id="DAG02073.1"/>
    </source>
</evidence>
<dbReference type="EMBL" id="BK016203">
    <property type="protein sequence ID" value="DAG02073.1"/>
    <property type="molecule type" value="Genomic_DNA"/>
</dbReference>
<proteinExistence type="predicted"/>
<name>A0A8S5V5P5_9CAUD</name>
<accession>A0A8S5V5P5</accession>
<organism evidence="1">
    <name type="scientific">Myoviridae sp. ct4uh47</name>
    <dbReference type="NCBI Taxonomy" id="2825032"/>
    <lineage>
        <taxon>Viruses</taxon>
        <taxon>Duplodnaviria</taxon>
        <taxon>Heunggongvirae</taxon>
        <taxon>Uroviricota</taxon>
        <taxon>Caudoviricetes</taxon>
    </lineage>
</organism>